<evidence type="ECO:0000313" key="2">
    <source>
        <dbReference type="EMBL" id="MFC6827073.1"/>
    </source>
</evidence>
<keyword evidence="1" id="KW-1133">Transmembrane helix</keyword>
<keyword evidence="1" id="KW-0812">Transmembrane</keyword>
<protein>
    <submittedName>
        <fullName evidence="2">DUF2243 domain-containing protein</fullName>
    </submittedName>
</protein>
<sequence>MRSHPREERTVLLGGGALGFGFGALFDVLLFHLVLQWHHLLSSLYTPTTLSGLRTNIFYDGVFSLGALGAMAVGAAVVWRAVNRAEEPYSGVRLVGSVLVGAGLFNVFDGVVDHYVLHIHEVVHGDPSLNPHWVGASLLLLGAGILVLTESRSAD</sequence>
<comment type="caution">
    <text evidence="2">The sequence shown here is derived from an EMBL/GenBank/DDBJ whole genome shotgun (WGS) entry which is preliminary data.</text>
</comment>
<dbReference type="Proteomes" id="UP001596408">
    <property type="component" value="Unassembled WGS sequence"/>
</dbReference>
<feature type="transmembrane region" description="Helical" evidence="1">
    <location>
        <begin position="12"/>
        <end position="37"/>
    </location>
</feature>
<feature type="transmembrane region" description="Helical" evidence="1">
    <location>
        <begin position="57"/>
        <end position="79"/>
    </location>
</feature>
<dbReference type="InterPro" id="IPR018719">
    <property type="entry name" value="DUF2243_membrane"/>
</dbReference>
<dbReference type="RefSeq" id="WP_379699449.1">
    <property type="nucleotide sequence ID" value="NZ_JBHSXH010000015.1"/>
</dbReference>
<dbReference type="EMBL" id="JBHSXH010000015">
    <property type="protein sequence ID" value="MFC6827073.1"/>
    <property type="molecule type" value="Genomic_DNA"/>
</dbReference>
<dbReference type="AlphaFoldDB" id="A0ABD5U7J0"/>
<organism evidence="2 3">
    <name type="scientific">Halopelagius fulvigenes</name>
    <dbReference type="NCBI Taxonomy" id="1198324"/>
    <lineage>
        <taxon>Archaea</taxon>
        <taxon>Methanobacteriati</taxon>
        <taxon>Methanobacteriota</taxon>
        <taxon>Stenosarchaea group</taxon>
        <taxon>Halobacteria</taxon>
        <taxon>Halobacteriales</taxon>
        <taxon>Haloferacaceae</taxon>
    </lineage>
</organism>
<feature type="transmembrane region" description="Helical" evidence="1">
    <location>
        <begin position="132"/>
        <end position="149"/>
    </location>
</feature>
<accession>A0ABD5U7J0</accession>
<proteinExistence type="predicted"/>
<name>A0ABD5U7J0_9EURY</name>
<keyword evidence="3" id="KW-1185">Reference proteome</keyword>
<keyword evidence="1" id="KW-0472">Membrane</keyword>
<dbReference type="Pfam" id="PF10002">
    <property type="entry name" value="DUF2243"/>
    <property type="match status" value="1"/>
</dbReference>
<reference evidence="2 3" key="1">
    <citation type="journal article" date="2019" name="Int. J. Syst. Evol. Microbiol.">
        <title>The Global Catalogue of Microorganisms (GCM) 10K type strain sequencing project: providing services to taxonomists for standard genome sequencing and annotation.</title>
        <authorList>
            <consortium name="The Broad Institute Genomics Platform"/>
            <consortium name="The Broad Institute Genome Sequencing Center for Infectious Disease"/>
            <person name="Wu L."/>
            <person name="Ma J."/>
        </authorList>
    </citation>
    <scope>NUCLEOTIDE SEQUENCE [LARGE SCALE GENOMIC DNA]</scope>
    <source>
        <strain evidence="2 3">YIM 94188</strain>
    </source>
</reference>
<feature type="transmembrane region" description="Helical" evidence="1">
    <location>
        <begin position="91"/>
        <end position="112"/>
    </location>
</feature>
<gene>
    <name evidence="2" type="ORF">ACFQEV_19025</name>
</gene>
<evidence type="ECO:0000313" key="3">
    <source>
        <dbReference type="Proteomes" id="UP001596408"/>
    </source>
</evidence>
<evidence type="ECO:0000256" key="1">
    <source>
        <dbReference type="SAM" id="Phobius"/>
    </source>
</evidence>